<sequence>MPKRSGGYRKKRRTQPPQSTEPSESEAKPPQSFVFRRGPASPEVRALLLDLRRVLLPNTAPRLREGDRSDLKDLLDVAGPLGVTHFVMFRESRLGFVNVRFARTPRGPTVTFRLERFSLSSDVHRAQRRPLTLKHTDFEQAPLLILSNLDTDTPNTQLLVTMFRNLLPPLDVKNIRLEQDVKRVLLLDWNATTEELEWRHYGIRIRPQGVSRTIRRVIERRGRRAGALGAGHLHDVSELADPSLAATLLTSESEAEGPSEFQFERWMPPPNPEPSAISAGVGTAVSGARKRTTGSGRSRMSAASYAPRAAVRLIEVGPRMTMRLLKIEEGLSSGTVLYRAASFSARDGAQL</sequence>
<dbReference type="KEGG" id="cme:CYME_CMQ177C"/>
<dbReference type="HOGENOM" id="CLU_026936_1_0_1"/>
<keyword evidence="4" id="KW-1185">Reference proteome</keyword>
<dbReference type="OMA" id="KRTHAQI"/>
<dbReference type="RefSeq" id="XP_005538113.1">
    <property type="nucleotide sequence ID" value="XM_005538056.1"/>
</dbReference>
<name>M1VG64_CYAM1</name>
<dbReference type="STRING" id="280699.M1VG64"/>
<feature type="region of interest" description="Disordered" evidence="1">
    <location>
        <begin position="269"/>
        <end position="302"/>
    </location>
</feature>
<dbReference type="Gramene" id="CMQ177CT">
    <property type="protein sequence ID" value="CMQ177CT"/>
    <property type="gene ID" value="CMQ177C"/>
</dbReference>
<dbReference type="GO" id="GO:0019843">
    <property type="term" value="F:rRNA binding"/>
    <property type="evidence" value="ECO:0007669"/>
    <property type="project" value="InterPro"/>
</dbReference>
<evidence type="ECO:0000313" key="4">
    <source>
        <dbReference type="Proteomes" id="UP000007014"/>
    </source>
</evidence>
<feature type="region of interest" description="Disordered" evidence="1">
    <location>
        <begin position="1"/>
        <end position="38"/>
    </location>
</feature>
<dbReference type="GO" id="GO:0000027">
    <property type="term" value="P:ribosomal large subunit assembly"/>
    <property type="evidence" value="ECO:0007669"/>
    <property type="project" value="TreeGrafter"/>
</dbReference>
<dbReference type="GeneID" id="16996337"/>
<dbReference type="SMART" id="SM00879">
    <property type="entry name" value="Brix"/>
    <property type="match status" value="1"/>
</dbReference>
<proteinExistence type="predicted"/>
<dbReference type="Pfam" id="PF04427">
    <property type="entry name" value="Brix"/>
    <property type="match status" value="1"/>
</dbReference>
<dbReference type="AlphaFoldDB" id="M1VG64"/>
<dbReference type="InterPro" id="IPR007109">
    <property type="entry name" value="Brix"/>
</dbReference>
<dbReference type="Proteomes" id="UP000007014">
    <property type="component" value="Chromosome 17"/>
</dbReference>
<feature type="compositionally biased region" description="Basic residues" evidence="1">
    <location>
        <begin position="1"/>
        <end position="14"/>
    </location>
</feature>
<dbReference type="EMBL" id="AP006499">
    <property type="protein sequence ID" value="BAM82077.1"/>
    <property type="molecule type" value="Genomic_DNA"/>
</dbReference>
<dbReference type="InterPro" id="IPR045112">
    <property type="entry name" value="PPAN-like"/>
</dbReference>
<dbReference type="PROSITE" id="PS50833">
    <property type="entry name" value="BRIX"/>
    <property type="match status" value="1"/>
</dbReference>
<evidence type="ECO:0000256" key="1">
    <source>
        <dbReference type="SAM" id="MobiDB-lite"/>
    </source>
</evidence>
<dbReference type="GO" id="GO:0006364">
    <property type="term" value="P:rRNA processing"/>
    <property type="evidence" value="ECO:0007669"/>
    <property type="project" value="InterPro"/>
</dbReference>
<dbReference type="PANTHER" id="PTHR12661:SF5">
    <property type="entry name" value="SUPPRESSOR OF SWI4 1 HOMOLOG"/>
    <property type="match status" value="1"/>
</dbReference>
<reference evidence="3 4" key="2">
    <citation type="journal article" date="2007" name="BMC Biol.">
        <title>A 100%-complete sequence reveals unusually simple genomic features in the hot-spring red alga Cyanidioschyzon merolae.</title>
        <authorList>
            <person name="Nozaki H."/>
            <person name="Takano H."/>
            <person name="Misumi O."/>
            <person name="Terasawa K."/>
            <person name="Matsuzaki M."/>
            <person name="Maruyama S."/>
            <person name="Nishida K."/>
            <person name="Yagisawa F."/>
            <person name="Yoshida Y."/>
            <person name="Fujiwara T."/>
            <person name="Takio S."/>
            <person name="Tamura K."/>
            <person name="Chung S.J."/>
            <person name="Nakamura S."/>
            <person name="Kuroiwa H."/>
            <person name="Tanaka K."/>
            <person name="Sato N."/>
            <person name="Kuroiwa T."/>
        </authorList>
    </citation>
    <scope>NUCLEOTIDE SEQUENCE [LARGE SCALE GENOMIC DNA]</scope>
    <source>
        <strain evidence="3 4">10D</strain>
    </source>
</reference>
<feature type="domain" description="Brix" evidence="2">
    <location>
        <begin position="30"/>
        <end position="333"/>
    </location>
</feature>
<dbReference type="eggNOG" id="KOG2963">
    <property type="taxonomic scope" value="Eukaryota"/>
</dbReference>
<reference evidence="3 4" key="1">
    <citation type="journal article" date="2004" name="Nature">
        <title>Genome sequence of the ultrasmall unicellular red alga Cyanidioschyzon merolae 10D.</title>
        <authorList>
            <person name="Matsuzaki M."/>
            <person name="Misumi O."/>
            <person name="Shin-i T."/>
            <person name="Maruyama S."/>
            <person name="Takahara M."/>
            <person name="Miyagishima S."/>
            <person name="Mori T."/>
            <person name="Nishida K."/>
            <person name="Yagisawa F."/>
            <person name="Nishida K."/>
            <person name="Yoshida Y."/>
            <person name="Nishimura Y."/>
            <person name="Nakao S."/>
            <person name="Kobayashi T."/>
            <person name="Momoyama Y."/>
            <person name="Higashiyama T."/>
            <person name="Minoda A."/>
            <person name="Sano M."/>
            <person name="Nomoto H."/>
            <person name="Oishi K."/>
            <person name="Hayashi H."/>
            <person name="Ohta F."/>
            <person name="Nishizaka S."/>
            <person name="Haga S."/>
            <person name="Miura S."/>
            <person name="Morishita T."/>
            <person name="Kabeya Y."/>
            <person name="Terasawa K."/>
            <person name="Suzuki Y."/>
            <person name="Ishii Y."/>
            <person name="Asakawa S."/>
            <person name="Takano H."/>
            <person name="Ohta N."/>
            <person name="Kuroiwa H."/>
            <person name="Tanaka K."/>
            <person name="Shimizu N."/>
            <person name="Sugano S."/>
            <person name="Sato N."/>
            <person name="Nozaki H."/>
            <person name="Ogasawara N."/>
            <person name="Kohara Y."/>
            <person name="Kuroiwa T."/>
        </authorList>
    </citation>
    <scope>NUCLEOTIDE SEQUENCE [LARGE SCALE GENOMIC DNA]</scope>
    <source>
        <strain evidence="3 4">10D</strain>
    </source>
</reference>
<gene>
    <name evidence="3" type="ORF">CYME_CMQ177C</name>
</gene>
<dbReference type="OrthoDB" id="10261452at2759"/>
<dbReference type="GO" id="GO:0030687">
    <property type="term" value="C:preribosome, large subunit precursor"/>
    <property type="evidence" value="ECO:0007669"/>
    <property type="project" value="TreeGrafter"/>
</dbReference>
<evidence type="ECO:0000313" key="3">
    <source>
        <dbReference type="EMBL" id="BAM82077.1"/>
    </source>
</evidence>
<protein>
    <submittedName>
        <fullName evidence="3">Similar to ribosome biogenesis protein SSF1</fullName>
    </submittedName>
</protein>
<evidence type="ECO:0000259" key="2">
    <source>
        <dbReference type="PROSITE" id="PS50833"/>
    </source>
</evidence>
<dbReference type="PANTHER" id="PTHR12661">
    <property type="entry name" value="PETER PAN-RELATED"/>
    <property type="match status" value="1"/>
</dbReference>
<organism evidence="3 4">
    <name type="scientific">Cyanidioschyzon merolae (strain NIES-3377 / 10D)</name>
    <name type="common">Unicellular red alga</name>
    <dbReference type="NCBI Taxonomy" id="280699"/>
    <lineage>
        <taxon>Eukaryota</taxon>
        <taxon>Rhodophyta</taxon>
        <taxon>Bangiophyceae</taxon>
        <taxon>Cyanidiales</taxon>
        <taxon>Cyanidiaceae</taxon>
        <taxon>Cyanidioschyzon</taxon>
    </lineage>
</organism>
<accession>M1VG64</accession>